<dbReference type="GO" id="GO:0016887">
    <property type="term" value="F:ATP hydrolysis activity"/>
    <property type="evidence" value="ECO:0007669"/>
    <property type="project" value="RHEA"/>
</dbReference>
<reference evidence="3 4" key="1">
    <citation type="submission" date="2014-06" db="EMBL/GenBank/DDBJ databases">
        <authorList>
            <consortium name="DOE Joint Genome Institute"/>
            <person name="Kuo A."/>
            <person name="Kohler A."/>
            <person name="Nagy L.G."/>
            <person name="Floudas D."/>
            <person name="Copeland A."/>
            <person name="Barry K.W."/>
            <person name="Cichocki N."/>
            <person name="Veneault-Fourrey C."/>
            <person name="LaButti K."/>
            <person name="Lindquist E.A."/>
            <person name="Lipzen A."/>
            <person name="Lundell T."/>
            <person name="Morin E."/>
            <person name="Murat C."/>
            <person name="Sun H."/>
            <person name="Tunlid A."/>
            <person name="Henrissat B."/>
            <person name="Grigoriev I.V."/>
            <person name="Hibbett D.S."/>
            <person name="Martin F."/>
            <person name="Nordberg H.P."/>
            <person name="Cantor M.N."/>
            <person name="Hua S.X."/>
        </authorList>
    </citation>
    <scope>NUCLEOTIDE SEQUENCE [LARGE SCALE GENOMIC DNA]</scope>
    <source>
        <strain evidence="3 4">ATCC 200175</strain>
    </source>
</reference>
<dbReference type="EC" id="5.6.2.3" evidence="1"/>
<keyword evidence="1" id="KW-0347">Helicase</keyword>
<organism evidence="3 4">
    <name type="scientific">Paxillus involutus ATCC 200175</name>
    <dbReference type="NCBI Taxonomy" id="664439"/>
    <lineage>
        <taxon>Eukaryota</taxon>
        <taxon>Fungi</taxon>
        <taxon>Dikarya</taxon>
        <taxon>Basidiomycota</taxon>
        <taxon>Agaricomycotina</taxon>
        <taxon>Agaricomycetes</taxon>
        <taxon>Agaricomycetidae</taxon>
        <taxon>Boletales</taxon>
        <taxon>Paxilineae</taxon>
        <taxon>Paxillaceae</taxon>
        <taxon>Paxillus</taxon>
    </lineage>
</organism>
<proteinExistence type="inferred from homology"/>
<keyword evidence="1" id="KW-0547">Nucleotide-binding</keyword>
<keyword evidence="1" id="KW-0233">DNA recombination</keyword>
<dbReference type="GO" id="GO:0005524">
    <property type="term" value="F:ATP binding"/>
    <property type="evidence" value="ECO:0007669"/>
    <property type="project" value="UniProtKB-KW"/>
</dbReference>
<comment type="cofactor">
    <cofactor evidence="1">
        <name>Mg(2+)</name>
        <dbReference type="ChEBI" id="CHEBI:18420"/>
    </cofactor>
</comment>
<keyword evidence="1" id="KW-0378">Hydrolase</keyword>
<dbReference type="OrthoDB" id="2669609at2759"/>
<dbReference type="GO" id="GO:0043139">
    <property type="term" value="F:5'-3' DNA helicase activity"/>
    <property type="evidence" value="ECO:0007669"/>
    <property type="project" value="UniProtKB-EC"/>
</dbReference>
<dbReference type="Gene3D" id="3.40.50.300">
    <property type="entry name" value="P-loop containing nucleotide triphosphate hydrolases"/>
    <property type="match status" value="1"/>
</dbReference>
<dbReference type="Pfam" id="PF05970">
    <property type="entry name" value="PIF1"/>
    <property type="match status" value="1"/>
</dbReference>
<dbReference type="EMBL" id="KN820972">
    <property type="protein sequence ID" value="KIJ05447.1"/>
    <property type="molecule type" value="Genomic_DNA"/>
</dbReference>
<comment type="catalytic activity">
    <reaction evidence="1">
        <text>ATP + H2O = ADP + phosphate + H(+)</text>
        <dbReference type="Rhea" id="RHEA:13065"/>
        <dbReference type="ChEBI" id="CHEBI:15377"/>
        <dbReference type="ChEBI" id="CHEBI:15378"/>
        <dbReference type="ChEBI" id="CHEBI:30616"/>
        <dbReference type="ChEBI" id="CHEBI:43474"/>
        <dbReference type="ChEBI" id="CHEBI:456216"/>
        <dbReference type="EC" id="5.6.2.3"/>
    </reaction>
</comment>
<dbReference type="GO" id="GO:0006310">
    <property type="term" value="P:DNA recombination"/>
    <property type="evidence" value="ECO:0007669"/>
    <property type="project" value="UniProtKB-KW"/>
</dbReference>
<reference evidence="4" key="2">
    <citation type="submission" date="2015-01" db="EMBL/GenBank/DDBJ databases">
        <title>Evolutionary Origins and Diversification of the Mycorrhizal Mutualists.</title>
        <authorList>
            <consortium name="DOE Joint Genome Institute"/>
            <consortium name="Mycorrhizal Genomics Consortium"/>
            <person name="Kohler A."/>
            <person name="Kuo A."/>
            <person name="Nagy L.G."/>
            <person name="Floudas D."/>
            <person name="Copeland A."/>
            <person name="Barry K.W."/>
            <person name="Cichocki N."/>
            <person name="Veneault-Fourrey C."/>
            <person name="LaButti K."/>
            <person name="Lindquist E.A."/>
            <person name="Lipzen A."/>
            <person name="Lundell T."/>
            <person name="Morin E."/>
            <person name="Murat C."/>
            <person name="Riley R."/>
            <person name="Ohm R."/>
            <person name="Sun H."/>
            <person name="Tunlid A."/>
            <person name="Henrissat B."/>
            <person name="Grigoriev I.V."/>
            <person name="Hibbett D.S."/>
            <person name="Martin F."/>
        </authorList>
    </citation>
    <scope>NUCLEOTIDE SEQUENCE [LARGE SCALE GENOMIC DNA]</scope>
    <source>
        <strain evidence="4">ATCC 200175</strain>
    </source>
</reference>
<evidence type="ECO:0000259" key="2">
    <source>
        <dbReference type="Pfam" id="PF05970"/>
    </source>
</evidence>
<feature type="domain" description="DNA helicase Pif1-like DEAD-box helicase" evidence="2">
    <location>
        <begin position="39"/>
        <end position="146"/>
    </location>
</feature>
<name>A0A0C9TB59_PAXIN</name>
<sequence length="146" mass="15969">MPRPQGDWNVRVGNQLIAEQRDYDLNALQQIVDRGENTLNAEQRQLYDAILECVDFGQGHGEAFFVHSAGGCGKTYVCNLIAAAVRAKGKIVLCVASSGIASLLLSGGRTAHSRFKIPIPIHEGSTCNIKKSDPWHELLRQTSLII</sequence>
<dbReference type="GO" id="GO:0000723">
    <property type="term" value="P:telomere maintenance"/>
    <property type="evidence" value="ECO:0007669"/>
    <property type="project" value="InterPro"/>
</dbReference>
<gene>
    <name evidence="3" type="ORF">PAXINDRAFT_93469</name>
</gene>
<keyword evidence="1" id="KW-0234">DNA repair</keyword>
<dbReference type="AlphaFoldDB" id="A0A0C9TB59"/>
<keyword evidence="1" id="KW-0067">ATP-binding</keyword>
<evidence type="ECO:0000313" key="3">
    <source>
        <dbReference type="EMBL" id="KIJ05447.1"/>
    </source>
</evidence>
<dbReference type="HOGENOM" id="CLU_001324_9_4_1"/>
<keyword evidence="4" id="KW-1185">Reference proteome</keyword>
<dbReference type="Proteomes" id="UP000053647">
    <property type="component" value="Unassembled WGS sequence"/>
</dbReference>
<evidence type="ECO:0000313" key="4">
    <source>
        <dbReference type="Proteomes" id="UP000053647"/>
    </source>
</evidence>
<dbReference type="SUPFAM" id="SSF52540">
    <property type="entry name" value="P-loop containing nucleoside triphosphate hydrolases"/>
    <property type="match status" value="1"/>
</dbReference>
<accession>A0A0C9TB59</accession>
<dbReference type="InterPro" id="IPR010285">
    <property type="entry name" value="DNA_helicase_pif1-like_DEAD"/>
</dbReference>
<dbReference type="GO" id="GO:0006281">
    <property type="term" value="P:DNA repair"/>
    <property type="evidence" value="ECO:0007669"/>
    <property type="project" value="UniProtKB-KW"/>
</dbReference>
<evidence type="ECO:0000256" key="1">
    <source>
        <dbReference type="RuleBase" id="RU363044"/>
    </source>
</evidence>
<dbReference type="PANTHER" id="PTHR10492:SF57">
    <property type="entry name" value="ATP-DEPENDENT DNA HELICASE"/>
    <property type="match status" value="1"/>
</dbReference>
<protein>
    <recommendedName>
        <fullName evidence="1">ATP-dependent DNA helicase</fullName>
        <ecNumber evidence="1">5.6.2.3</ecNumber>
    </recommendedName>
</protein>
<dbReference type="InterPro" id="IPR027417">
    <property type="entry name" value="P-loop_NTPase"/>
</dbReference>
<comment type="similarity">
    <text evidence="1">Belongs to the helicase family.</text>
</comment>
<feature type="non-terminal residue" evidence="3">
    <location>
        <position position="146"/>
    </location>
</feature>
<keyword evidence="1" id="KW-0227">DNA damage</keyword>
<dbReference type="PANTHER" id="PTHR10492">
    <property type="match status" value="1"/>
</dbReference>